<name>A0ABU7RZ38_9ACTN</name>
<dbReference type="PANTHER" id="PTHR43190:SF3">
    <property type="entry name" value="N-ACETYL-D-GLUCOSAMINE KINASE"/>
    <property type="match status" value="1"/>
</dbReference>
<reference evidence="2 3" key="1">
    <citation type="submission" date="2024-01" db="EMBL/GenBank/DDBJ databases">
        <title>Genome insights into Plantactinospora sonchi sp. nov.</title>
        <authorList>
            <person name="Wang L."/>
        </authorList>
    </citation>
    <scope>NUCLEOTIDE SEQUENCE [LARGE SCALE GENOMIC DNA]</scope>
    <source>
        <strain evidence="2 3">NEAU-QY2</strain>
    </source>
</reference>
<dbReference type="Gene3D" id="3.30.420.40">
    <property type="match status" value="2"/>
</dbReference>
<protein>
    <submittedName>
        <fullName evidence="2">BadF/BadG/BcrA/BcrD ATPase family protein</fullName>
    </submittedName>
</protein>
<proteinExistence type="predicted"/>
<feature type="domain" description="ATPase BadF/BadG/BcrA/BcrD type" evidence="1">
    <location>
        <begin position="21"/>
        <end position="274"/>
    </location>
</feature>
<dbReference type="InterPro" id="IPR043129">
    <property type="entry name" value="ATPase_NBD"/>
</dbReference>
<dbReference type="SUPFAM" id="SSF53067">
    <property type="entry name" value="Actin-like ATPase domain"/>
    <property type="match status" value="2"/>
</dbReference>
<dbReference type="InterPro" id="IPR052519">
    <property type="entry name" value="Euk-type_GlcNAc_Kinase"/>
</dbReference>
<gene>
    <name evidence="2" type="ORF">V1633_25155</name>
</gene>
<evidence type="ECO:0000259" key="1">
    <source>
        <dbReference type="Pfam" id="PF01869"/>
    </source>
</evidence>
<dbReference type="RefSeq" id="WP_331216867.1">
    <property type="nucleotide sequence ID" value="NZ_JAZGQK010000023.1"/>
</dbReference>
<dbReference type="Pfam" id="PF01869">
    <property type="entry name" value="BcrAD_BadFG"/>
    <property type="match status" value="1"/>
</dbReference>
<keyword evidence="3" id="KW-1185">Reference proteome</keyword>
<comment type="caution">
    <text evidence="2">The sequence shown here is derived from an EMBL/GenBank/DDBJ whole genome shotgun (WGS) entry which is preliminary data.</text>
</comment>
<dbReference type="PANTHER" id="PTHR43190">
    <property type="entry name" value="N-ACETYL-D-GLUCOSAMINE KINASE"/>
    <property type="match status" value="1"/>
</dbReference>
<evidence type="ECO:0000313" key="3">
    <source>
        <dbReference type="Proteomes" id="UP001332243"/>
    </source>
</evidence>
<accession>A0ABU7RZ38</accession>
<sequence>MSSWPGRPEPHDVAVPAPLVLGADCGGTTSRIVVATLDGRVVGRASGGPGNPVAGPPAETAAALGRAVRAALADVDPARVVAATVGLAGVARLAEPAAAAPYAAQWSATGLRCPMWTVGDAVVAFAAGTPEPSGSVLIAGTGAVAARIRDGGTVQVADGLGWLLGDEGSGYWLGLRAARLTARALARDAPAGPLVRAVCTRVGATDPDGFVTRVYDLGRHRLAGLADTVTEAAGAGDPQAVALVAEAADRLTDTLAEVHPAPGPVVLAGGVLTGAVEIRAAVQRRLLARLGRPGLVAGDGAAAAAWLAARELRPGPSGAGVALHTRLIAGT</sequence>
<dbReference type="Proteomes" id="UP001332243">
    <property type="component" value="Unassembled WGS sequence"/>
</dbReference>
<dbReference type="InterPro" id="IPR002731">
    <property type="entry name" value="ATPase_BadF"/>
</dbReference>
<evidence type="ECO:0000313" key="2">
    <source>
        <dbReference type="EMBL" id="MEE6261779.1"/>
    </source>
</evidence>
<dbReference type="EMBL" id="JAZGQK010000023">
    <property type="protein sequence ID" value="MEE6261779.1"/>
    <property type="molecule type" value="Genomic_DNA"/>
</dbReference>
<organism evidence="2 3">
    <name type="scientific">Plantactinospora sonchi</name>
    <dbReference type="NCBI Taxonomy" id="1544735"/>
    <lineage>
        <taxon>Bacteria</taxon>
        <taxon>Bacillati</taxon>
        <taxon>Actinomycetota</taxon>
        <taxon>Actinomycetes</taxon>
        <taxon>Micromonosporales</taxon>
        <taxon>Micromonosporaceae</taxon>
        <taxon>Plantactinospora</taxon>
    </lineage>
</organism>